<dbReference type="InterPro" id="IPR011009">
    <property type="entry name" value="Kinase-like_dom_sf"/>
</dbReference>
<name>M1PQD3_9ZZZZ</name>
<dbReference type="InterPro" id="IPR051678">
    <property type="entry name" value="AGP_Transferase"/>
</dbReference>
<protein>
    <submittedName>
        <fullName evidence="2">Aminoglycoside phosphotransferase</fullName>
    </submittedName>
</protein>
<dbReference type="GO" id="GO:0016740">
    <property type="term" value="F:transferase activity"/>
    <property type="evidence" value="ECO:0007669"/>
    <property type="project" value="UniProtKB-KW"/>
</dbReference>
<dbReference type="Gene3D" id="3.90.1200.10">
    <property type="match status" value="1"/>
</dbReference>
<sequence>MSEIKKSLLKNIFLKYEIKVKEIKPVATGKFNQTYVGKVFENNSSFEIPNKKIILRIAPPDDAGFVFYEKNMMAREPKIHNIVQKNTSIPIPDIYVYDNNREIIDRDFLLMEYIPGKPMSDLKISTKVKQKIMKSTGKYLRELHQNCKYDKFGYPENIGMELTASWVKAFETMWFKLIDDLKRCNIYNKRQAQKAKKTFSLYRDLFDKNLETAPLLHMDIWSQNIMIDQQGNITGIVDWDRGVWGDPEIEFAVLDYTGFDNPAFWDGYGFKPEISEEERIRGKFYHLYEVQKYPVIWTCRAPNPSRTEKFKEYSLKILEELNSSR</sequence>
<dbReference type="PANTHER" id="PTHR21310">
    <property type="entry name" value="AMINOGLYCOSIDE PHOSPHOTRANSFERASE-RELATED-RELATED"/>
    <property type="match status" value="1"/>
</dbReference>
<dbReference type="AlphaFoldDB" id="M1PQD3"/>
<keyword evidence="2" id="KW-0808">Transferase</keyword>
<organism evidence="2">
    <name type="scientific">uncultured organism</name>
    <dbReference type="NCBI Taxonomy" id="155900"/>
    <lineage>
        <taxon>unclassified sequences</taxon>
        <taxon>environmental samples</taxon>
    </lineage>
</organism>
<proteinExistence type="predicted"/>
<gene>
    <name evidence="2" type="ORF">FLSS-24_0006</name>
</gene>
<feature type="domain" description="Aminoglycoside phosphotransferase" evidence="1">
    <location>
        <begin position="46"/>
        <end position="256"/>
    </location>
</feature>
<dbReference type="EMBL" id="JX684090">
    <property type="protein sequence ID" value="AGF93375.1"/>
    <property type="molecule type" value="Genomic_DNA"/>
</dbReference>
<dbReference type="Gene3D" id="3.30.200.20">
    <property type="entry name" value="Phosphorylase Kinase, domain 1"/>
    <property type="match status" value="1"/>
</dbReference>
<dbReference type="SUPFAM" id="SSF56112">
    <property type="entry name" value="Protein kinase-like (PK-like)"/>
    <property type="match status" value="1"/>
</dbReference>
<evidence type="ECO:0000259" key="1">
    <source>
        <dbReference type="Pfam" id="PF01636"/>
    </source>
</evidence>
<evidence type="ECO:0000313" key="2">
    <source>
        <dbReference type="EMBL" id="AGF93375.1"/>
    </source>
</evidence>
<dbReference type="PANTHER" id="PTHR21310:SF15">
    <property type="entry name" value="AMINOGLYCOSIDE PHOSPHOTRANSFERASE DOMAIN-CONTAINING PROTEIN"/>
    <property type="match status" value="1"/>
</dbReference>
<dbReference type="InterPro" id="IPR002575">
    <property type="entry name" value="Aminoglycoside_PTrfase"/>
</dbReference>
<accession>M1PQD3</accession>
<reference evidence="2" key="1">
    <citation type="journal article" date="2013" name="Syst. Appl. Microbiol.">
        <title>New insights into the archaeal diversity of a hypersaline microbial mat obtained by a metagenomic approach.</title>
        <authorList>
            <person name="Lopez-Lopez A."/>
            <person name="Richter M."/>
            <person name="Pena A."/>
            <person name="Tamames J."/>
            <person name="Rossello-Mora R."/>
        </authorList>
    </citation>
    <scope>NUCLEOTIDE SEQUENCE</scope>
</reference>
<dbReference type="Pfam" id="PF01636">
    <property type="entry name" value="APH"/>
    <property type="match status" value="1"/>
</dbReference>